<evidence type="ECO:0000313" key="2">
    <source>
        <dbReference type="EMBL" id="PSR81177.1"/>
    </source>
</evidence>
<organism evidence="2 3">
    <name type="scientific">Hermanssonia centrifuga</name>
    <dbReference type="NCBI Taxonomy" id="98765"/>
    <lineage>
        <taxon>Eukaryota</taxon>
        <taxon>Fungi</taxon>
        <taxon>Dikarya</taxon>
        <taxon>Basidiomycota</taxon>
        <taxon>Agaricomycotina</taxon>
        <taxon>Agaricomycetes</taxon>
        <taxon>Polyporales</taxon>
        <taxon>Meruliaceae</taxon>
        <taxon>Hermanssonia</taxon>
    </lineage>
</organism>
<name>A0A2R6NZE3_9APHY</name>
<sequence length="50" mass="5558">MESRKRARTEDGELVHAKKRAISDGHDTPIVLNGAEPDADELKDDDNLEV</sequence>
<reference evidence="2 3" key="1">
    <citation type="submission" date="2018-02" db="EMBL/GenBank/DDBJ databases">
        <title>Genome sequence of the basidiomycete white-rot fungus Phlebia centrifuga.</title>
        <authorList>
            <person name="Granchi Z."/>
            <person name="Peng M."/>
            <person name="de Vries R.P."/>
            <person name="Hilden K."/>
            <person name="Makela M.R."/>
            <person name="Grigoriev I."/>
            <person name="Riley R."/>
        </authorList>
    </citation>
    <scope>NUCLEOTIDE SEQUENCE [LARGE SCALE GENOMIC DNA]</scope>
    <source>
        <strain evidence="2 3">FBCC195</strain>
    </source>
</reference>
<dbReference type="EMBL" id="MLYV02000625">
    <property type="protein sequence ID" value="PSR81177.1"/>
    <property type="molecule type" value="Genomic_DNA"/>
</dbReference>
<keyword evidence="3" id="KW-1185">Reference proteome</keyword>
<evidence type="ECO:0000256" key="1">
    <source>
        <dbReference type="SAM" id="MobiDB-lite"/>
    </source>
</evidence>
<gene>
    <name evidence="2" type="ORF">PHLCEN_2v6512</name>
</gene>
<dbReference type="Proteomes" id="UP000186601">
    <property type="component" value="Unassembled WGS sequence"/>
</dbReference>
<protein>
    <submittedName>
        <fullName evidence="2">Uncharacterized protein</fullName>
    </submittedName>
</protein>
<feature type="compositionally biased region" description="Acidic residues" evidence="1">
    <location>
        <begin position="37"/>
        <end position="50"/>
    </location>
</feature>
<feature type="region of interest" description="Disordered" evidence="1">
    <location>
        <begin position="20"/>
        <end position="50"/>
    </location>
</feature>
<evidence type="ECO:0000313" key="3">
    <source>
        <dbReference type="Proteomes" id="UP000186601"/>
    </source>
</evidence>
<comment type="caution">
    <text evidence="2">The sequence shown here is derived from an EMBL/GenBank/DDBJ whole genome shotgun (WGS) entry which is preliminary data.</text>
</comment>
<dbReference type="AlphaFoldDB" id="A0A2R6NZE3"/>
<accession>A0A2R6NZE3</accession>
<proteinExistence type="predicted"/>